<protein>
    <submittedName>
        <fullName evidence="1">Helix-turn-helix domain-containing protein</fullName>
    </submittedName>
</protein>
<evidence type="ECO:0000313" key="1">
    <source>
        <dbReference type="EMBL" id="MDB7932484.1"/>
    </source>
</evidence>
<dbReference type="AlphaFoldDB" id="A0AAW6CFK8"/>
<gene>
    <name evidence="1" type="ORF">PNE06_05305</name>
</gene>
<accession>A0AAW6CFK8</accession>
<sequence>MPAKWTADLLGEMHLAGITAKQLAAEVGWNPKYLSVVLNGHKEPKGAEQKLNTALGRLVSGQIQDTTEQVQ</sequence>
<reference evidence="1" key="1">
    <citation type="submission" date="2023-01" db="EMBL/GenBank/DDBJ databases">
        <title>Human gut microbiome strain richness.</title>
        <authorList>
            <person name="Chen-Liaw A."/>
        </authorList>
    </citation>
    <scope>NUCLEOTIDE SEQUENCE</scope>
    <source>
        <strain evidence="1">1001287st1_F4_1001285I_161205</strain>
    </source>
</reference>
<dbReference type="EMBL" id="JAQLWV010000005">
    <property type="protein sequence ID" value="MDB7932484.1"/>
    <property type="molecule type" value="Genomic_DNA"/>
</dbReference>
<evidence type="ECO:0000313" key="2">
    <source>
        <dbReference type="Proteomes" id="UP001211173"/>
    </source>
</evidence>
<name>A0AAW6CFK8_FLAPL</name>
<comment type="caution">
    <text evidence="1">The sequence shown here is derived from an EMBL/GenBank/DDBJ whole genome shotgun (WGS) entry which is preliminary data.</text>
</comment>
<dbReference type="Proteomes" id="UP001211173">
    <property type="component" value="Unassembled WGS sequence"/>
</dbReference>
<proteinExistence type="predicted"/>
<organism evidence="1 2">
    <name type="scientific">Flavonifractor plautii</name>
    <name type="common">Fusobacterium plautii</name>
    <dbReference type="NCBI Taxonomy" id="292800"/>
    <lineage>
        <taxon>Bacteria</taxon>
        <taxon>Bacillati</taxon>
        <taxon>Bacillota</taxon>
        <taxon>Clostridia</taxon>
        <taxon>Eubacteriales</taxon>
        <taxon>Oscillospiraceae</taxon>
        <taxon>Flavonifractor</taxon>
    </lineage>
</organism>
<dbReference type="RefSeq" id="WP_154023904.1">
    <property type="nucleotide sequence ID" value="NZ_CAAKOI010000044.1"/>
</dbReference>